<dbReference type="EMBL" id="BARS01008098">
    <property type="protein sequence ID" value="GAF73956.1"/>
    <property type="molecule type" value="Genomic_DNA"/>
</dbReference>
<name>X0SFU2_9ZZZZ</name>
<organism evidence="1">
    <name type="scientific">marine sediment metagenome</name>
    <dbReference type="NCBI Taxonomy" id="412755"/>
    <lineage>
        <taxon>unclassified sequences</taxon>
        <taxon>metagenomes</taxon>
        <taxon>ecological metagenomes</taxon>
    </lineage>
</organism>
<evidence type="ECO:0000313" key="1">
    <source>
        <dbReference type="EMBL" id="GAF73956.1"/>
    </source>
</evidence>
<feature type="non-terminal residue" evidence="1">
    <location>
        <position position="262"/>
    </location>
</feature>
<sequence length="262" mass="28868">MGTTRYYSLAFFDFGDQLDSPLNVNKEIDRFVLIDKQLYGLYSIFGNGVINGWTISDGGFSQEEGISVNISNGLGIINFIASQTDVPGRIISLPPNTTSYIYAVSTGNTTRTRVVNFNRFNQLTAGPNAILLAKVVTSSNAVSVIDNTIREQISFEEVIQEKIDEHKHRGTPTKIDLQEEIKNQLPGARIESLDASKITSGVLNSGTIPLVDHNDLENKGLMTHAALDSFVRSLSQNNKELLGEISTVNLLKTAIFLKYMYS</sequence>
<proteinExistence type="predicted"/>
<protein>
    <submittedName>
        <fullName evidence="1">Uncharacterized protein</fullName>
    </submittedName>
</protein>
<gene>
    <name evidence="1" type="ORF">S01H1_15518</name>
</gene>
<dbReference type="AlphaFoldDB" id="X0SFU2"/>
<accession>X0SFU2</accession>
<reference evidence="1" key="1">
    <citation type="journal article" date="2014" name="Front. Microbiol.">
        <title>High frequency of phylogenetically diverse reductive dehalogenase-homologous genes in deep subseafloor sedimentary metagenomes.</title>
        <authorList>
            <person name="Kawai M."/>
            <person name="Futagami T."/>
            <person name="Toyoda A."/>
            <person name="Takaki Y."/>
            <person name="Nishi S."/>
            <person name="Hori S."/>
            <person name="Arai W."/>
            <person name="Tsubouchi T."/>
            <person name="Morono Y."/>
            <person name="Uchiyama I."/>
            <person name="Ito T."/>
            <person name="Fujiyama A."/>
            <person name="Inagaki F."/>
            <person name="Takami H."/>
        </authorList>
    </citation>
    <scope>NUCLEOTIDE SEQUENCE</scope>
    <source>
        <strain evidence="1">Expedition CK06-06</strain>
    </source>
</reference>
<comment type="caution">
    <text evidence="1">The sequence shown here is derived from an EMBL/GenBank/DDBJ whole genome shotgun (WGS) entry which is preliminary data.</text>
</comment>